<evidence type="ECO:0000313" key="1">
    <source>
        <dbReference type="EMBL" id="KAI8436415.1"/>
    </source>
</evidence>
<dbReference type="EMBL" id="CM046117">
    <property type="protein sequence ID" value="KAI8436415.1"/>
    <property type="molecule type" value="Genomic_DNA"/>
</dbReference>
<dbReference type="Proteomes" id="UP001064048">
    <property type="component" value="Chromosome 17"/>
</dbReference>
<protein>
    <submittedName>
        <fullName evidence="1">Uncharacterized protein</fullName>
    </submittedName>
</protein>
<gene>
    <name evidence="1" type="ORF">MSG28_010011</name>
</gene>
<name>A0ACC0KJI2_CHOFU</name>
<proteinExistence type="predicted"/>
<organism evidence="1 2">
    <name type="scientific">Choristoneura fumiferana</name>
    <name type="common">Spruce budworm moth</name>
    <name type="synonym">Archips fumiferana</name>
    <dbReference type="NCBI Taxonomy" id="7141"/>
    <lineage>
        <taxon>Eukaryota</taxon>
        <taxon>Metazoa</taxon>
        <taxon>Ecdysozoa</taxon>
        <taxon>Arthropoda</taxon>
        <taxon>Hexapoda</taxon>
        <taxon>Insecta</taxon>
        <taxon>Pterygota</taxon>
        <taxon>Neoptera</taxon>
        <taxon>Endopterygota</taxon>
        <taxon>Lepidoptera</taxon>
        <taxon>Glossata</taxon>
        <taxon>Ditrysia</taxon>
        <taxon>Tortricoidea</taxon>
        <taxon>Tortricidae</taxon>
        <taxon>Tortricinae</taxon>
        <taxon>Choristoneura</taxon>
    </lineage>
</organism>
<keyword evidence="2" id="KW-1185">Reference proteome</keyword>
<comment type="caution">
    <text evidence="1">The sequence shown here is derived from an EMBL/GenBank/DDBJ whole genome shotgun (WGS) entry which is preliminary data.</text>
</comment>
<sequence length="1748" mass="193889">MLAYNDASDKNVYKSIDEGEDILDLGSKLLGDVHCAPILLQCSAAHASFFLITEDAWISYTLEELTSNGSIATGPFTLYPAWFTGGGVTRGFVQCRATATGLQTTALRILSSTATARMIHVLADSLYFSPDHVTIQAEDKDYDICSDDDPDCEYYVNLGTAFPNRPLSATVQIVNHSPVPYSYYWSTRPWGVCSCWQDELATEGASVADEDDSERLCPGAKESRAKGDVINNASNGTQGVCAQPAAGSVAARSSVPVTVSVADAGAGRGTHRAVLLARINARTQPSVIYTATNQSSQDKTTQCHAARRAVRSLVECWKEESTKISADSVKAKLLQDVRNTENNTTAFAVNKTNFNNSDKKQFKGPRCYSCNKYGHKSPDCKTKPKNKVQKPTSSYAAVFVASSHYDDAWYIDSGASAHMTKNKNLFLLETSSVIKNIRVADNKMLSVQSSGQVSLNVCDDKGQENKLLQVFFNNMYRLNMPGGNAYMSGVEKQDIYLWHQRMGHLNFDSLKKMSENTEHVIFSDKIENLTCITCKEGKQTRLPFKSSGVKVNKPLELVHSDICGPMETQSLGGARYFLTFLDDYSKRISVYFLRNKSEALDKFKEFKQEVENQLDARIKILRTDNGLEYDNKNFSDFLKSAGIIHQTTTPYTAEQNGSAERMNRSLVERAKCMLLNANLPKLYWADAIHTAAYVINRSPTKSLSFKTPVEMWSGLKPNVSHMRIFGCEAMVHLPKEKRKKWDPKAHKMIFIGYCDHTKGYRFILPNSRKVIKSRDAVFLESTVKRDFVPVEMSTKKPEKEEESLMNESFTSESSYETVKGNKSSDSEYIPDTSLDSPEISKVTLRPRNKINNKNLNLVHSEENTYLCSVTPGIPETYKEAISSENKDEWIKSIDEELEAHEKNRTWILTEKPPNAKIIGCKWVFRIKEESTGPRYKSRLCAKGFAQTAGIDYTETFAPTVSVPVDPHVKLQKGEGEPEKNIPYREAVGSLMHLATVSRPEIMFAVSLVSRFLTCYNKSHWNAILKIFKYLIETKEYGLYYSQSSQPAEVTGYSDADYANDLDTRRSVTGYVFIKNGAAVTWSSQRQQTVALSTTEAEFMAACAATKEAMWIRQLLCDIGDYKQDTMCLHLDNQSAISVIKNVNFHKRCKHIDIKYHFVKEKFHQKIIDLKAVSSENQFADIFTKALSKDKFQFLRSKLGMSDFISVSKLILKDIPKDSFPADLRPQIVTTRTIAAQSGPGDAKGLSHEVCEVVVGQMEVWWEVAPVRFVLDPPILTLTHSRRAQASSRNERAWAVVPTQAQCGLGTSHTPLNCFAAAHALGVPPWGGVSAVSASAPRLTPARSVDAPLRVPLPPLPNEYPETDVVTLSTVTDECTAACRIVRACGTRHPALAPARAWLGVVPPRARVTAKLEVINDTHQHICWWASPFRWLGENPPSAPCAASGLPCDNWDCRERACTCALLRPARGALAHAHAAELHFKVNSAPDSDRCVATLVQLRRTLGDVCAVSGAAGCCARGSLLAYRVLAPRLVLRVLPCQGDKTGDCKECRLDPGLRASPRGCAVLRPSAALAQGHRSCYTLRVTNLTPIPTTVQWEPPVGKNVTWTPHCAVKVTLAQGHCSCYTLRVTNLTPIPTSGSPPEPVEGDDVLKVEFIPNDFDIGSYGEKEIQVVLEAQKVCGRRLFAHRARLAHAYKPLYLLIDAAIERGPVEQVGPAARLGQQSRPPPPPHVPLRHIQPQSPQYVRIFNDTS</sequence>
<evidence type="ECO:0000313" key="2">
    <source>
        <dbReference type="Proteomes" id="UP001064048"/>
    </source>
</evidence>
<reference evidence="1 2" key="1">
    <citation type="journal article" date="2022" name="Genome Biol. Evol.">
        <title>The Spruce Budworm Genome: Reconstructing the Evolutionary History of Antifreeze Proteins.</title>
        <authorList>
            <person name="Beliveau C."/>
            <person name="Gagne P."/>
            <person name="Picq S."/>
            <person name="Vernygora O."/>
            <person name="Keeling C.I."/>
            <person name="Pinkney K."/>
            <person name="Doucet D."/>
            <person name="Wen F."/>
            <person name="Johnston J.S."/>
            <person name="Maaroufi H."/>
            <person name="Boyle B."/>
            <person name="Laroche J."/>
            <person name="Dewar K."/>
            <person name="Juretic N."/>
            <person name="Blackburn G."/>
            <person name="Nisole A."/>
            <person name="Brunet B."/>
            <person name="Brandao M."/>
            <person name="Lumley L."/>
            <person name="Duan J."/>
            <person name="Quan G."/>
            <person name="Lucarotti C.J."/>
            <person name="Roe A.D."/>
            <person name="Sperling F.A.H."/>
            <person name="Levesque R.C."/>
            <person name="Cusson M."/>
        </authorList>
    </citation>
    <scope>NUCLEOTIDE SEQUENCE [LARGE SCALE GENOMIC DNA]</scope>
    <source>
        <strain evidence="1">Glfc:IPQL:Cfum</strain>
    </source>
</reference>
<accession>A0ACC0KJI2</accession>